<dbReference type="GeneID" id="92090206"/>
<gene>
    <name evidence="1" type="ORF">PG994_005734</name>
</gene>
<evidence type="ECO:0000313" key="1">
    <source>
        <dbReference type="EMBL" id="KAK8069118.1"/>
    </source>
</evidence>
<dbReference type="Pfam" id="PF01063">
    <property type="entry name" value="Aminotran_4"/>
    <property type="match status" value="1"/>
</dbReference>
<sequence>MDEFKIFTTLRYDPSLLAVPEQGLTNLGWNQRPSPFYILDYHRDRMLQAATHWRWEAAAKLISGEEGLRRLEDYLNTAASSFSNAPHRVKVTLGCDGQLAHEAAPIANVPSQNLFPATLPSPLGADGQGDPVDHGEWVASRGAEWQVLVDTRSTEGSEYTHFKTTERHVYDDARNRAELRPADTREVLLINAGNGQVMEASLTTPYFWRNGKWVTPPITRIFVKGEGSGGNNGTSRRWALERGLAIEEPILAADLVDGEECWLSNGARGFMSGRLRLTDSKK</sequence>
<dbReference type="RefSeq" id="XP_066716412.1">
    <property type="nucleotide sequence ID" value="XM_066857143.1"/>
</dbReference>
<evidence type="ECO:0000313" key="2">
    <source>
        <dbReference type="Proteomes" id="UP001480595"/>
    </source>
</evidence>
<dbReference type="InterPro" id="IPR036038">
    <property type="entry name" value="Aminotransferase-like"/>
</dbReference>
<name>A0ABR1VD26_9PEZI</name>
<dbReference type="Gene3D" id="3.20.10.10">
    <property type="entry name" value="D-amino Acid Aminotransferase, subunit A, domain 2"/>
    <property type="match status" value="1"/>
</dbReference>
<dbReference type="InterPro" id="IPR043132">
    <property type="entry name" value="BCAT-like_C"/>
</dbReference>
<keyword evidence="2" id="KW-1185">Reference proteome</keyword>
<reference evidence="1 2" key="1">
    <citation type="submission" date="2023-01" db="EMBL/GenBank/DDBJ databases">
        <title>Analysis of 21 Apiospora genomes using comparative genomics revels a genus with tremendous synthesis potential of carbohydrate active enzymes and secondary metabolites.</title>
        <authorList>
            <person name="Sorensen T."/>
        </authorList>
    </citation>
    <scope>NUCLEOTIDE SEQUENCE [LARGE SCALE GENOMIC DNA]</scope>
    <source>
        <strain evidence="1 2">CBS 135458</strain>
    </source>
</reference>
<proteinExistence type="predicted"/>
<dbReference type="SUPFAM" id="SSF56752">
    <property type="entry name" value="D-aminoacid aminotransferase-like PLP-dependent enzymes"/>
    <property type="match status" value="1"/>
</dbReference>
<dbReference type="InterPro" id="IPR043131">
    <property type="entry name" value="BCAT-like_N"/>
</dbReference>
<comment type="caution">
    <text evidence="1">The sequence shown here is derived from an EMBL/GenBank/DDBJ whole genome shotgun (WGS) entry which is preliminary data.</text>
</comment>
<dbReference type="EMBL" id="JAQQWL010000006">
    <property type="protein sequence ID" value="KAK8069118.1"/>
    <property type="molecule type" value="Genomic_DNA"/>
</dbReference>
<accession>A0ABR1VD26</accession>
<protein>
    <recommendedName>
        <fullName evidence="3">Aminodeoxychorismate lyase</fullName>
    </recommendedName>
</protein>
<dbReference type="InterPro" id="IPR001544">
    <property type="entry name" value="Aminotrans_IV"/>
</dbReference>
<organism evidence="1 2">
    <name type="scientific">Apiospora phragmitis</name>
    <dbReference type="NCBI Taxonomy" id="2905665"/>
    <lineage>
        <taxon>Eukaryota</taxon>
        <taxon>Fungi</taxon>
        <taxon>Dikarya</taxon>
        <taxon>Ascomycota</taxon>
        <taxon>Pezizomycotina</taxon>
        <taxon>Sordariomycetes</taxon>
        <taxon>Xylariomycetidae</taxon>
        <taxon>Amphisphaeriales</taxon>
        <taxon>Apiosporaceae</taxon>
        <taxon>Apiospora</taxon>
    </lineage>
</organism>
<evidence type="ECO:0008006" key="3">
    <source>
        <dbReference type="Google" id="ProtNLM"/>
    </source>
</evidence>
<dbReference type="Proteomes" id="UP001480595">
    <property type="component" value="Unassembled WGS sequence"/>
</dbReference>
<dbReference type="Gene3D" id="3.30.470.10">
    <property type="match status" value="1"/>
</dbReference>